<dbReference type="GO" id="GO:0016787">
    <property type="term" value="F:hydrolase activity"/>
    <property type="evidence" value="ECO:0007669"/>
    <property type="project" value="UniProtKB-KW"/>
</dbReference>
<dbReference type="Pfam" id="PF14606">
    <property type="entry name" value="Lipase_GDSL_3"/>
    <property type="match status" value="1"/>
</dbReference>
<organism evidence="3 4">
    <name type="scientific">Paenibacillus residui</name>
    <dbReference type="NCBI Taxonomy" id="629724"/>
    <lineage>
        <taxon>Bacteria</taxon>
        <taxon>Bacillati</taxon>
        <taxon>Bacillota</taxon>
        <taxon>Bacilli</taxon>
        <taxon>Bacillales</taxon>
        <taxon>Paenibacillaceae</taxon>
        <taxon>Paenibacillus</taxon>
    </lineage>
</organism>
<gene>
    <name evidence="3" type="ORF">ACFQ03_15855</name>
</gene>
<dbReference type="EC" id="3.1.-.-" evidence="3"/>
<feature type="domain" description="SGNH hydrolase-type esterase" evidence="1">
    <location>
        <begin position="182"/>
        <end position="361"/>
    </location>
</feature>
<dbReference type="EMBL" id="JBHTIU010000051">
    <property type="protein sequence ID" value="MFD0870629.1"/>
    <property type="molecule type" value="Genomic_DNA"/>
</dbReference>
<evidence type="ECO:0000259" key="1">
    <source>
        <dbReference type="Pfam" id="PF14606"/>
    </source>
</evidence>
<dbReference type="Gene3D" id="3.40.50.1110">
    <property type="entry name" value="SGNH hydrolase"/>
    <property type="match status" value="1"/>
</dbReference>
<protein>
    <submittedName>
        <fullName evidence="3">SGNH/GDSL hydrolase family protein</fullName>
        <ecNumber evidence="3">3.1.-.-</ecNumber>
    </submittedName>
</protein>
<proteinExistence type="predicted"/>
<evidence type="ECO:0000259" key="2">
    <source>
        <dbReference type="Pfam" id="PF14607"/>
    </source>
</evidence>
<dbReference type="RefSeq" id="WP_260981996.1">
    <property type="nucleotide sequence ID" value="NZ_JBHTIU010000051.1"/>
</dbReference>
<evidence type="ECO:0000313" key="3">
    <source>
        <dbReference type="EMBL" id="MFD0870629.1"/>
    </source>
</evidence>
<keyword evidence="3" id="KW-0378">Hydrolase</keyword>
<dbReference type="InterPro" id="IPR032740">
    <property type="entry name" value="GxDLY"/>
</dbReference>
<feature type="domain" description="SGNH hydrolase-type esterase N-terminal" evidence="2">
    <location>
        <begin position="27"/>
        <end position="170"/>
    </location>
</feature>
<reference evidence="4" key="1">
    <citation type="journal article" date="2019" name="Int. J. Syst. Evol. Microbiol.">
        <title>The Global Catalogue of Microorganisms (GCM) 10K type strain sequencing project: providing services to taxonomists for standard genome sequencing and annotation.</title>
        <authorList>
            <consortium name="The Broad Institute Genomics Platform"/>
            <consortium name="The Broad Institute Genome Sequencing Center for Infectious Disease"/>
            <person name="Wu L."/>
            <person name="Ma J."/>
        </authorList>
    </citation>
    <scope>NUCLEOTIDE SEQUENCE [LARGE SCALE GENOMIC DNA]</scope>
    <source>
        <strain evidence="4">CCUG 57263</strain>
    </source>
</reference>
<dbReference type="Gene3D" id="2.60.120.260">
    <property type="entry name" value="Galactose-binding domain-like"/>
    <property type="match status" value="1"/>
</dbReference>
<dbReference type="InterPro" id="IPR036514">
    <property type="entry name" value="SGNH_hydro_sf"/>
</dbReference>
<dbReference type="SUPFAM" id="SSF52266">
    <property type="entry name" value="SGNH hydrolase"/>
    <property type="match status" value="1"/>
</dbReference>
<dbReference type="InterPro" id="IPR013830">
    <property type="entry name" value="SGNH_hydro"/>
</dbReference>
<accession>A0ABW3DDF0</accession>
<dbReference type="Proteomes" id="UP001597120">
    <property type="component" value="Unassembled WGS sequence"/>
</dbReference>
<comment type="caution">
    <text evidence="3">The sequence shown here is derived from an EMBL/GenBank/DDBJ whole genome shotgun (WGS) entry which is preliminary data.</text>
</comment>
<sequence>MTQSKPMEVSQLDRLMKPHTEAQSGLVWLSPLHSPFRISGFPWLRQDGKYRRLPVASPWPIPPAVDSLANCTAGGQIAFMTDSRKLSIRVRLSGPANMPHMPSTGQCGFDCYLGMNGEFTFYSTSKYDHTRTEYEVDLFALESKQMRAVTLYFPLYQGVEEVELGLEADALVQAPSPYASSKKVILYGTSITQGGCASRPGMAYPNILSRSIPLEFVNLGFSGNGRGEPELARIIGEIENPGCYILDYEANSVSPEKLRETLPEFIRILREKHPEVPIIVVSRIQYSMDRFDSRLNANRLANLEFQRQTVEQLRENGDRRIHFYDGSSLLGDRYHECTVDGIHPTDLGFLLMADGLNPFIREVVAELLEDHPPTK</sequence>
<evidence type="ECO:0000313" key="4">
    <source>
        <dbReference type="Proteomes" id="UP001597120"/>
    </source>
</evidence>
<name>A0ABW3DDF0_9BACL</name>
<dbReference type="Pfam" id="PF14607">
    <property type="entry name" value="GxDLY"/>
    <property type="match status" value="1"/>
</dbReference>
<keyword evidence="4" id="KW-1185">Reference proteome</keyword>